<evidence type="ECO:0000313" key="2">
    <source>
        <dbReference type="Proteomes" id="UP000199087"/>
    </source>
</evidence>
<dbReference type="RefSeq" id="WP_090635748.1">
    <property type="nucleotide sequence ID" value="NZ_CVRB01000003.1"/>
</dbReference>
<gene>
    <name evidence="1" type="ORF">BN000_03314</name>
</gene>
<proteinExistence type="predicted"/>
<sequence>MEYYLMEPPIKFDNFSKLSKKETKLVFEWFISKIPERINLLKMLYELEGLNKTELDFTLESLNKVWVWFTRIINVYSQQILGRDVSKDELPNEGSFIYDYIDDPKLSVLLTAISQDIGIYLGETFIKNNHTAKWGFVTNPKNISYVNKPAISDFIFGGEKSMYDVLSAVYNLSVRYSKGEGNEEELSRSFKRWEKRLVKN</sequence>
<evidence type="ECO:0000313" key="1">
    <source>
        <dbReference type="EMBL" id="CRK83350.1"/>
    </source>
</evidence>
<organism evidence="1 2">
    <name type="scientific">Neobacillus massiliamazoniensis</name>
    <dbReference type="NCBI Taxonomy" id="1499688"/>
    <lineage>
        <taxon>Bacteria</taxon>
        <taxon>Bacillati</taxon>
        <taxon>Bacillota</taxon>
        <taxon>Bacilli</taxon>
        <taxon>Bacillales</taxon>
        <taxon>Bacillaceae</taxon>
        <taxon>Neobacillus</taxon>
    </lineage>
</organism>
<reference evidence="2" key="1">
    <citation type="submission" date="2015-05" db="EMBL/GenBank/DDBJ databases">
        <authorList>
            <person name="Urmite Genomes"/>
        </authorList>
    </citation>
    <scope>NUCLEOTIDE SEQUENCE [LARGE SCALE GENOMIC DNA]</scope>
    <source>
        <strain evidence="2">LF1</strain>
    </source>
</reference>
<dbReference type="Proteomes" id="UP000199087">
    <property type="component" value="Unassembled WGS sequence"/>
</dbReference>
<accession>A0A0U1NZ96</accession>
<protein>
    <submittedName>
        <fullName evidence="1">Uncharacterized protein</fullName>
    </submittedName>
</protein>
<dbReference type="EMBL" id="CVRB01000003">
    <property type="protein sequence ID" value="CRK83350.1"/>
    <property type="molecule type" value="Genomic_DNA"/>
</dbReference>
<dbReference type="OrthoDB" id="2088301at2"/>
<dbReference type="AlphaFoldDB" id="A0A0U1NZ96"/>
<keyword evidence="2" id="KW-1185">Reference proteome</keyword>
<name>A0A0U1NZ96_9BACI</name>